<proteinExistence type="inferred from homology"/>
<keyword evidence="3 7" id="KW-0813">Transport</keyword>
<comment type="similarity">
    <text evidence="2 7">Belongs to the MIP/aquaporin (TC 1.A.8) family.</text>
</comment>
<evidence type="ECO:0000256" key="3">
    <source>
        <dbReference type="ARBA" id="ARBA00022448"/>
    </source>
</evidence>
<name>A0ABX0KAR5_9PROT</name>
<feature type="transmembrane region" description="Helical" evidence="8">
    <location>
        <begin position="89"/>
        <end position="111"/>
    </location>
</feature>
<reference evidence="9 10" key="1">
    <citation type="journal article" date="2020" name="Int. J. Syst. Evol. Microbiol.">
        <title>Novel acetic acid bacteria from cider fermentations: Acetobacter conturbans sp. nov. and Acetobacter fallax sp. nov.</title>
        <authorList>
            <person name="Sombolestani A.S."/>
            <person name="Cleenwerck I."/>
            <person name="Cnockaert M."/>
            <person name="Borremans W."/>
            <person name="Wieme A.D."/>
            <person name="De Vuyst L."/>
            <person name="Vandamme P."/>
        </authorList>
    </citation>
    <scope>NUCLEOTIDE SEQUENCE [LARGE SCALE GENOMIC DNA]</scope>
    <source>
        <strain evidence="9 10">LMG 1637</strain>
    </source>
</reference>
<dbReference type="PRINTS" id="PR02019">
    <property type="entry name" value="AQUAPORIN7"/>
</dbReference>
<feature type="transmembrane region" description="Helical" evidence="8">
    <location>
        <begin position="232"/>
        <end position="251"/>
    </location>
</feature>
<feature type="transmembrane region" description="Helical" evidence="8">
    <location>
        <begin position="181"/>
        <end position="199"/>
    </location>
</feature>
<dbReference type="PANTHER" id="PTHR43829:SF9">
    <property type="entry name" value="AQUAPORIN-9"/>
    <property type="match status" value="1"/>
</dbReference>
<keyword evidence="5 8" id="KW-1133">Transmembrane helix</keyword>
<dbReference type="Pfam" id="PF00230">
    <property type="entry name" value="MIP"/>
    <property type="match status" value="1"/>
</dbReference>
<dbReference type="SUPFAM" id="SSF81338">
    <property type="entry name" value="Aquaporin-like"/>
    <property type="match status" value="1"/>
</dbReference>
<evidence type="ECO:0000256" key="5">
    <source>
        <dbReference type="ARBA" id="ARBA00022989"/>
    </source>
</evidence>
<comment type="caution">
    <text evidence="9">The sequence shown here is derived from an EMBL/GenBank/DDBJ whole genome shotgun (WGS) entry which is preliminary data.</text>
</comment>
<dbReference type="PRINTS" id="PR00783">
    <property type="entry name" value="MINTRINSICP"/>
</dbReference>
<dbReference type="EMBL" id="WOSW01000020">
    <property type="protein sequence ID" value="NHO33065.1"/>
    <property type="molecule type" value="Genomic_DNA"/>
</dbReference>
<keyword evidence="4 7" id="KW-0812">Transmembrane</keyword>
<keyword evidence="6 8" id="KW-0472">Membrane</keyword>
<feature type="transmembrane region" description="Helical" evidence="8">
    <location>
        <begin position="12"/>
        <end position="32"/>
    </location>
</feature>
<gene>
    <name evidence="9" type="ORF">GOB84_10945</name>
</gene>
<dbReference type="Proteomes" id="UP000615326">
    <property type="component" value="Unassembled WGS sequence"/>
</dbReference>
<protein>
    <submittedName>
        <fullName evidence="9">MIP family channel protein</fullName>
    </submittedName>
</protein>
<evidence type="ECO:0000256" key="7">
    <source>
        <dbReference type="RuleBase" id="RU000477"/>
    </source>
</evidence>
<dbReference type="InterPro" id="IPR023271">
    <property type="entry name" value="Aquaporin-like"/>
</dbReference>
<sequence>MTVQKKFFGELISECVAVFIIILLGDSVAAMYSLYDPSPYKTAYWGVCIVWGLSVTIAIYVTGAVSGTHANPAVTLSLALFRGFSWRKVPLYMLAQIAGGFLGAAVVYTLFAPVIDHFAAAHNLDRLHDGAAAGVFFTHPGDFVTPMHSFVVEIILTGLLVFGIFAITCEYNTMAPQANSGALIIGFLVAAIGASAGYLDGWAINPARDFGPRLFCFFAGWGASALPSPGNYWWVPIAGPLVGGVTGAGLYQTLIRPFMPRNIPVVVASSSDQSA</sequence>
<evidence type="ECO:0000256" key="2">
    <source>
        <dbReference type="ARBA" id="ARBA00006175"/>
    </source>
</evidence>
<feature type="transmembrane region" description="Helical" evidence="8">
    <location>
        <begin position="150"/>
        <end position="169"/>
    </location>
</feature>
<dbReference type="InterPro" id="IPR000425">
    <property type="entry name" value="MIP"/>
</dbReference>
<evidence type="ECO:0000256" key="1">
    <source>
        <dbReference type="ARBA" id="ARBA00004141"/>
    </source>
</evidence>
<organism evidence="9 10">
    <name type="scientific">Acetobacter fallax</name>
    <dbReference type="NCBI Taxonomy" id="1737473"/>
    <lineage>
        <taxon>Bacteria</taxon>
        <taxon>Pseudomonadati</taxon>
        <taxon>Pseudomonadota</taxon>
        <taxon>Alphaproteobacteria</taxon>
        <taxon>Acetobacterales</taxon>
        <taxon>Acetobacteraceae</taxon>
        <taxon>Acetobacter</taxon>
    </lineage>
</organism>
<dbReference type="InterPro" id="IPR050363">
    <property type="entry name" value="MIP/Aquaporin"/>
</dbReference>
<dbReference type="InterPro" id="IPR022357">
    <property type="entry name" value="MIP_CS"/>
</dbReference>
<feature type="transmembrane region" description="Helical" evidence="8">
    <location>
        <begin position="44"/>
        <end position="68"/>
    </location>
</feature>
<dbReference type="Gene3D" id="1.20.1080.10">
    <property type="entry name" value="Glycerol uptake facilitator protein"/>
    <property type="match status" value="1"/>
</dbReference>
<evidence type="ECO:0000256" key="6">
    <source>
        <dbReference type="ARBA" id="ARBA00023136"/>
    </source>
</evidence>
<dbReference type="PROSITE" id="PS00221">
    <property type="entry name" value="MIP"/>
    <property type="match status" value="1"/>
</dbReference>
<keyword evidence="10" id="KW-1185">Reference proteome</keyword>
<accession>A0ABX0KAR5</accession>
<dbReference type="PANTHER" id="PTHR43829">
    <property type="entry name" value="AQUAPORIN OR AQUAGLYCEROPORIN RELATED"/>
    <property type="match status" value="1"/>
</dbReference>
<evidence type="ECO:0000256" key="8">
    <source>
        <dbReference type="SAM" id="Phobius"/>
    </source>
</evidence>
<evidence type="ECO:0000256" key="4">
    <source>
        <dbReference type="ARBA" id="ARBA00022692"/>
    </source>
</evidence>
<dbReference type="CDD" id="cd00333">
    <property type="entry name" value="MIP"/>
    <property type="match status" value="1"/>
</dbReference>
<evidence type="ECO:0000313" key="10">
    <source>
        <dbReference type="Proteomes" id="UP000615326"/>
    </source>
</evidence>
<comment type="subcellular location">
    <subcellularLocation>
        <location evidence="1">Membrane</location>
        <topology evidence="1">Multi-pass membrane protein</topology>
    </subcellularLocation>
</comment>
<evidence type="ECO:0000313" key="9">
    <source>
        <dbReference type="EMBL" id="NHO33065.1"/>
    </source>
</evidence>
<dbReference type="NCBIfam" id="TIGR00861">
    <property type="entry name" value="MIP"/>
    <property type="match status" value="1"/>
</dbReference>
<dbReference type="RefSeq" id="WP_173577595.1">
    <property type="nucleotide sequence ID" value="NZ_WOSW01000020.1"/>
</dbReference>